<protein>
    <submittedName>
        <fullName evidence="1">Uncharacterized protein</fullName>
    </submittedName>
</protein>
<dbReference type="EMBL" id="CAADRP010000113">
    <property type="protein sequence ID" value="VFU23229.1"/>
    <property type="molecule type" value="Genomic_DNA"/>
</dbReference>
<organism evidence="1">
    <name type="scientific">Salix viminalis</name>
    <name type="common">Common osier</name>
    <name type="synonym">Basket willow</name>
    <dbReference type="NCBI Taxonomy" id="40686"/>
    <lineage>
        <taxon>Eukaryota</taxon>
        <taxon>Viridiplantae</taxon>
        <taxon>Streptophyta</taxon>
        <taxon>Embryophyta</taxon>
        <taxon>Tracheophyta</taxon>
        <taxon>Spermatophyta</taxon>
        <taxon>Magnoliopsida</taxon>
        <taxon>eudicotyledons</taxon>
        <taxon>Gunneridae</taxon>
        <taxon>Pentapetalae</taxon>
        <taxon>rosids</taxon>
        <taxon>fabids</taxon>
        <taxon>Malpighiales</taxon>
        <taxon>Salicaceae</taxon>
        <taxon>Saliceae</taxon>
        <taxon>Salix</taxon>
    </lineage>
</organism>
<gene>
    <name evidence="1" type="ORF">SVIM_LOCUS32733</name>
</gene>
<proteinExistence type="predicted"/>
<name>A0A6N2K7C9_SALVM</name>
<sequence length="71" mass="7996">MTPGSDSKRSVKQQVRDEGGTMKTIVDTCFGFGWRSGVITKPLAGRRWDVSFKHGNEDRELCPSKIRLIDL</sequence>
<dbReference type="AlphaFoldDB" id="A0A6N2K7C9"/>
<reference evidence="1" key="1">
    <citation type="submission" date="2019-03" db="EMBL/GenBank/DDBJ databases">
        <authorList>
            <person name="Mank J."/>
            <person name="Almeida P."/>
        </authorList>
    </citation>
    <scope>NUCLEOTIDE SEQUENCE</scope>
    <source>
        <strain evidence="1">78183</strain>
    </source>
</reference>
<evidence type="ECO:0000313" key="1">
    <source>
        <dbReference type="EMBL" id="VFU23229.1"/>
    </source>
</evidence>
<accession>A0A6N2K7C9</accession>